<evidence type="ECO:0000313" key="2">
    <source>
        <dbReference type="Proteomes" id="UP001060215"/>
    </source>
</evidence>
<keyword evidence="2" id="KW-1185">Reference proteome</keyword>
<dbReference type="EMBL" id="CM045759">
    <property type="protein sequence ID" value="KAI8017734.1"/>
    <property type="molecule type" value="Genomic_DNA"/>
</dbReference>
<organism evidence="1 2">
    <name type="scientific">Camellia lanceoleosa</name>
    <dbReference type="NCBI Taxonomy" id="1840588"/>
    <lineage>
        <taxon>Eukaryota</taxon>
        <taxon>Viridiplantae</taxon>
        <taxon>Streptophyta</taxon>
        <taxon>Embryophyta</taxon>
        <taxon>Tracheophyta</taxon>
        <taxon>Spermatophyta</taxon>
        <taxon>Magnoliopsida</taxon>
        <taxon>eudicotyledons</taxon>
        <taxon>Gunneridae</taxon>
        <taxon>Pentapetalae</taxon>
        <taxon>asterids</taxon>
        <taxon>Ericales</taxon>
        <taxon>Theaceae</taxon>
        <taxon>Camellia</taxon>
    </lineage>
</organism>
<accession>A0ACC0HXG2</accession>
<comment type="caution">
    <text evidence="1">The sequence shown here is derived from an EMBL/GenBank/DDBJ whole genome shotgun (WGS) entry which is preliminary data.</text>
</comment>
<proteinExistence type="predicted"/>
<name>A0ACC0HXG2_9ERIC</name>
<reference evidence="1 2" key="1">
    <citation type="journal article" date="2022" name="Plant J.">
        <title>Chromosome-level genome of Camellia lanceoleosa provides a valuable resource for understanding genome evolution and self-incompatibility.</title>
        <authorList>
            <person name="Gong W."/>
            <person name="Xiao S."/>
            <person name="Wang L."/>
            <person name="Liao Z."/>
            <person name="Chang Y."/>
            <person name="Mo W."/>
            <person name="Hu G."/>
            <person name="Li W."/>
            <person name="Zhao G."/>
            <person name="Zhu H."/>
            <person name="Hu X."/>
            <person name="Ji K."/>
            <person name="Xiang X."/>
            <person name="Song Q."/>
            <person name="Yuan D."/>
            <person name="Jin S."/>
            <person name="Zhang L."/>
        </authorList>
    </citation>
    <scope>NUCLEOTIDE SEQUENCE [LARGE SCALE GENOMIC DNA]</scope>
    <source>
        <strain evidence="1">SQ_2022a</strain>
    </source>
</reference>
<sequence>MTEPAPSHSASPTKTQEEEDHLVRSTKKIKSKEHLETMDTTDSSRLPTPSVPVPGPKEASTEGQKIKSFKKALAAPQNADFYFDDSMDSLSADEDEDEGAASIHEDSSHPTQLDYRKELCKYQAAHPKSQSGHWQEPLQEGSPPTVEGTQVQTPMTNPNANDHLHQPAVVGDDTHGPWMMVTKHTRKPVINRKTQSTGPSPTHNKFSKLSKETQQDVEVDRGKKTTRLGLEKEASSPLQRTPTGPSGSKTVLLAQTSNTDPLGTTLSPTQDSSINPLIVDLGHLPQAPNRIQTSQPIPDNPSTLETASPSPEIPMADPPSETPLLLTQPLPTSDLLPLGSEGFTTTKLRKPLDPGTIYGEGGGHRSGGAYLPDGESSLDSVVRTKDRSNSHRRYGMVDRVDTDTNRTKLKMQSRVSNPLCADGLHEIKGSRS</sequence>
<gene>
    <name evidence="1" type="ORF">LOK49_LG04G00157</name>
</gene>
<dbReference type="Proteomes" id="UP001060215">
    <property type="component" value="Chromosome 2"/>
</dbReference>
<evidence type="ECO:0000313" key="1">
    <source>
        <dbReference type="EMBL" id="KAI8017734.1"/>
    </source>
</evidence>
<protein>
    <submittedName>
        <fullName evidence="1">Uncharacterized protein</fullName>
    </submittedName>
</protein>